<dbReference type="EMBL" id="KI394858">
    <property type="protein sequence ID" value="ERN00534.1"/>
    <property type="molecule type" value="Genomic_DNA"/>
</dbReference>
<evidence type="ECO:0000313" key="2">
    <source>
        <dbReference type="Proteomes" id="UP000017836"/>
    </source>
</evidence>
<dbReference type="HOGENOM" id="CLU_1613052_0_0_1"/>
<reference evidence="2" key="1">
    <citation type="journal article" date="2013" name="Science">
        <title>The Amborella genome and the evolution of flowering plants.</title>
        <authorList>
            <consortium name="Amborella Genome Project"/>
        </authorList>
    </citation>
    <scope>NUCLEOTIDE SEQUENCE [LARGE SCALE GENOMIC DNA]</scope>
</reference>
<keyword evidence="2" id="KW-1185">Reference proteome</keyword>
<organism evidence="1 2">
    <name type="scientific">Amborella trichopoda</name>
    <dbReference type="NCBI Taxonomy" id="13333"/>
    <lineage>
        <taxon>Eukaryota</taxon>
        <taxon>Viridiplantae</taxon>
        <taxon>Streptophyta</taxon>
        <taxon>Embryophyta</taxon>
        <taxon>Tracheophyta</taxon>
        <taxon>Spermatophyta</taxon>
        <taxon>Magnoliopsida</taxon>
        <taxon>Amborellales</taxon>
        <taxon>Amborellaceae</taxon>
        <taxon>Amborella</taxon>
    </lineage>
</organism>
<name>W1NYS8_AMBTC</name>
<accession>W1NYS8</accession>
<proteinExistence type="predicted"/>
<evidence type="ECO:0000313" key="1">
    <source>
        <dbReference type="EMBL" id="ERN00534.1"/>
    </source>
</evidence>
<sequence>MVTPSHRNIDALGESFLERQCPMPHQEVHEIAKTRAKGIRLMVVPIHRQVDALGESLMKQHCLKITLGTSSEKGASLSQRLSTKVVPKCISVDLDEEKMAKKASFGGGLMYTLNSINGRHSRSTLLFGLFKLEDLQGQLNVLLGTVPDPAIQLTLHCPDVLSEEA</sequence>
<dbReference type="Proteomes" id="UP000017836">
    <property type="component" value="Unassembled WGS sequence"/>
</dbReference>
<dbReference type="AlphaFoldDB" id="W1NYS8"/>
<dbReference type="Gramene" id="ERN00534">
    <property type="protein sequence ID" value="ERN00534"/>
    <property type="gene ID" value="AMTR_s00102p00077400"/>
</dbReference>
<protein>
    <submittedName>
        <fullName evidence="1">Uncharacterized protein</fullName>
    </submittedName>
</protein>
<gene>
    <name evidence="1" type="ORF">AMTR_s00102p00077400</name>
</gene>